<accession>A0A1Q2HZE8</accession>
<feature type="signal peptide" evidence="2">
    <location>
        <begin position="1"/>
        <end position="20"/>
    </location>
</feature>
<dbReference type="Proteomes" id="UP000217209">
    <property type="component" value="Chromosome"/>
</dbReference>
<dbReference type="Pfam" id="PF05305">
    <property type="entry name" value="DUF732"/>
    <property type="match status" value="1"/>
</dbReference>
<sequence length="160" mass="16541" precursor="true">MKRALCLTTATLAAAFTLTACGGSATVDSEDSTETSTTVATAASSSESSSSTATVTQTSTRQPAAPAGPVDQPARELDSVPEQADPFTAEETGYLNQLRENGVNVEGVEDELTVTGHSVCSDETITRDVVAGQLVEQRRTDMTPEAVGQLVTDAARANLC</sequence>
<evidence type="ECO:0000313" key="4">
    <source>
        <dbReference type="EMBL" id="AQQ16222.1"/>
    </source>
</evidence>
<organism evidence="4 5">
    <name type="scientific">Corynebacterium glaucum</name>
    <dbReference type="NCBI Taxonomy" id="187491"/>
    <lineage>
        <taxon>Bacteria</taxon>
        <taxon>Bacillati</taxon>
        <taxon>Actinomycetota</taxon>
        <taxon>Actinomycetes</taxon>
        <taxon>Mycobacteriales</taxon>
        <taxon>Corynebacteriaceae</taxon>
        <taxon>Corynebacterium</taxon>
    </lineage>
</organism>
<feature type="compositionally biased region" description="Low complexity" evidence="1">
    <location>
        <begin position="34"/>
        <end position="60"/>
    </location>
</feature>
<dbReference type="KEGG" id="cgv:CGLAU_11455"/>
<dbReference type="InterPro" id="IPR007969">
    <property type="entry name" value="DUF732"/>
</dbReference>
<keyword evidence="2" id="KW-0732">Signal</keyword>
<protein>
    <recommendedName>
        <fullName evidence="3">DUF732 domain-containing protein</fullName>
    </recommendedName>
</protein>
<feature type="chain" id="PRO_5039630835" description="DUF732 domain-containing protein" evidence="2">
    <location>
        <begin position="21"/>
        <end position="160"/>
    </location>
</feature>
<dbReference type="OrthoDB" id="4427769at2"/>
<evidence type="ECO:0000259" key="3">
    <source>
        <dbReference type="Pfam" id="PF05305"/>
    </source>
</evidence>
<reference evidence="4 5" key="1">
    <citation type="submission" date="2016-12" db="EMBL/GenBank/DDBJ databases">
        <authorList>
            <person name="Song W.-J."/>
            <person name="Kurnit D.M."/>
        </authorList>
    </citation>
    <scope>NUCLEOTIDE SEQUENCE [LARGE SCALE GENOMIC DNA]</scope>
    <source>
        <strain evidence="4 5">DSM 30827</strain>
    </source>
</reference>
<evidence type="ECO:0000313" key="5">
    <source>
        <dbReference type="Proteomes" id="UP000217209"/>
    </source>
</evidence>
<evidence type="ECO:0000256" key="2">
    <source>
        <dbReference type="SAM" id="SignalP"/>
    </source>
</evidence>
<feature type="region of interest" description="Disordered" evidence="1">
    <location>
        <begin position="24"/>
        <end position="91"/>
    </location>
</feature>
<dbReference type="RefSeq" id="WP_095660804.1">
    <property type="nucleotide sequence ID" value="NZ_BAAAKB010000001.1"/>
</dbReference>
<proteinExistence type="predicted"/>
<feature type="domain" description="DUF732" evidence="3">
    <location>
        <begin position="91"/>
        <end position="160"/>
    </location>
</feature>
<gene>
    <name evidence="4" type="ORF">CGLAU_11455</name>
</gene>
<dbReference type="AlphaFoldDB" id="A0A1Q2HZE8"/>
<name>A0A1Q2HZE8_9CORY</name>
<evidence type="ECO:0000256" key="1">
    <source>
        <dbReference type="SAM" id="MobiDB-lite"/>
    </source>
</evidence>
<keyword evidence="5" id="KW-1185">Reference proteome</keyword>
<dbReference type="EMBL" id="CP019688">
    <property type="protein sequence ID" value="AQQ16222.1"/>
    <property type="molecule type" value="Genomic_DNA"/>
</dbReference>